<dbReference type="GO" id="GO:0015979">
    <property type="term" value="P:photosynthesis"/>
    <property type="evidence" value="ECO:0007669"/>
    <property type="project" value="UniProtKB-UniRule"/>
</dbReference>
<evidence type="ECO:0000313" key="11">
    <source>
        <dbReference type="EMBL" id="ALO20876.1"/>
    </source>
</evidence>
<geneLocation type="chloroplast" evidence="11"/>
<dbReference type="EMBL" id="KT624663">
    <property type="protein sequence ID" value="ALO20876.1"/>
    <property type="molecule type" value="Genomic_DNA"/>
</dbReference>
<dbReference type="AlphaFoldDB" id="A0A0S2IBI2"/>
<dbReference type="InterPro" id="IPR003359">
    <property type="entry name" value="PSI_Ycf4_assembly"/>
</dbReference>
<feature type="region of interest" description="Disordered" evidence="10">
    <location>
        <begin position="208"/>
        <end position="237"/>
    </location>
</feature>
<accession>A0A0S2IBI2</accession>
<organism evidence="11">
    <name type="scientific">Chlamydomonas nivalis</name>
    <dbReference type="NCBI Taxonomy" id="47906"/>
    <lineage>
        <taxon>Eukaryota</taxon>
        <taxon>Viridiplantae</taxon>
        <taxon>Chlorophyta</taxon>
        <taxon>core chlorophytes</taxon>
        <taxon>Chlorophyceae</taxon>
        <taxon>CS clade</taxon>
        <taxon>Chlamydomonadales</taxon>
        <taxon>Chlamydomonadaceae</taxon>
        <taxon>Chlamydomonas</taxon>
    </lineage>
</organism>
<dbReference type="GO" id="GO:0009535">
    <property type="term" value="C:chloroplast thylakoid membrane"/>
    <property type="evidence" value="ECO:0007669"/>
    <property type="project" value="UniProtKB-SubCell"/>
</dbReference>
<feature type="compositionally biased region" description="Basic and acidic residues" evidence="10">
    <location>
        <begin position="215"/>
        <end position="237"/>
    </location>
</feature>
<gene>
    <name evidence="9 11" type="primary">ycf4</name>
</gene>
<evidence type="ECO:0000256" key="2">
    <source>
        <dbReference type="ARBA" id="ARBA00004141"/>
    </source>
</evidence>
<dbReference type="Pfam" id="PF02392">
    <property type="entry name" value="Ycf4"/>
    <property type="match status" value="2"/>
</dbReference>
<comment type="similarity">
    <text evidence="3 9">Belongs to the Ycf4 family.</text>
</comment>
<keyword evidence="5 9" id="KW-0602">Photosynthesis</keyword>
<sequence length="271" mass="30755">MNNSFLSQKSSSKVVALETNSKQTELNRRYFIVGERRLSNYWWASVIFLGGFGFLLTGISSYLNYNILANAFKLFNVTMLMQALSDGEAIKANLTSNLTPLNENSVIAFFPQGLLMCFYGSLGVLLSIYWWLLIFWDVGGGFNEFNKKEGFMRIFRWGYPGKNRRIDISYPLQDIEAIRVEFKQAQGLLASEQTIFVRLLSTPNNNVVTEQSNKMGREGKRKEEGSSKNGKELKEKREIPLGGIGQLLTLKEIEKQASELANFLQVELEGL</sequence>
<evidence type="ECO:0000256" key="4">
    <source>
        <dbReference type="ARBA" id="ARBA00015395"/>
    </source>
</evidence>
<evidence type="ECO:0000256" key="10">
    <source>
        <dbReference type="SAM" id="MobiDB-lite"/>
    </source>
</evidence>
<proteinExistence type="inferred from homology"/>
<keyword evidence="11" id="KW-0150">Chloroplast</keyword>
<comment type="subcellular location">
    <subcellularLocation>
        <location evidence="2">Membrane</location>
        <topology evidence="2">Multi-pass membrane protein</topology>
    </subcellularLocation>
    <subcellularLocation>
        <location evidence="9">Plastid</location>
        <location evidence="9">Chloroplast thylakoid membrane</location>
        <topology evidence="9">Multi-pass membrane protein</topology>
    </subcellularLocation>
</comment>
<dbReference type="HAMAP" id="MF_00437">
    <property type="entry name" value="Ycf4"/>
    <property type="match status" value="1"/>
</dbReference>
<evidence type="ECO:0000256" key="6">
    <source>
        <dbReference type="ARBA" id="ARBA00022692"/>
    </source>
</evidence>
<keyword evidence="8 9" id="KW-0472">Membrane</keyword>
<evidence type="ECO:0000256" key="1">
    <source>
        <dbReference type="ARBA" id="ARBA00002862"/>
    </source>
</evidence>
<reference evidence="11" key="1">
    <citation type="journal article" date="2015" name="BMC Evol. Biol.">
        <title>Chloroplast phylogenomic analysis of chlorophyte green algae identifies a novel lineage sister to the Sphaeropleales (Chlorophyceae).</title>
        <authorList>
            <person name="Lemieux C."/>
            <person name="Vincent A.T."/>
            <person name="Labarre A."/>
            <person name="Otis C."/>
            <person name="Turmel M."/>
        </authorList>
    </citation>
    <scope>NUCLEOTIDE SEQUENCE</scope>
</reference>
<keyword evidence="7 9" id="KW-1133">Transmembrane helix</keyword>
<name>A0A0S2IBI2_9CHLO</name>
<evidence type="ECO:0000256" key="9">
    <source>
        <dbReference type="HAMAP-Rule" id="MF_00437"/>
    </source>
</evidence>
<evidence type="ECO:0000256" key="3">
    <source>
        <dbReference type="ARBA" id="ARBA00008198"/>
    </source>
</evidence>
<evidence type="ECO:0000256" key="7">
    <source>
        <dbReference type="ARBA" id="ARBA00022989"/>
    </source>
</evidence>
<keyword evidence="9" id="KW-0793">Thylakoid</keyword>
<protein>
    <recommendedName>
        <fullName evidence="4 9">Photosystem I assembly protein Ycf4</fullName>
    </recommendedName>
</protein>
<evidence type="ECO:0000256" key="5">
    <source>
        <dbReference type="ARBA" id="ARBA00022531"/>
    </source>
</evidence>
<keyword evidence="11" id="KW-0934">Plastid</keyword>
<evidence type="ECO:0000256" key="8">
    <source>
        <dbReference type="ARBA" id="ARBA00023136"/>
    </source>
</evidence>
<comment type="function">
    <text evidence="1 9">Seems to be required for the assembly of the photosystem I complex.</text>
</comment>
<feature type="transmembrane region" description="Helical" evidence="9">
    <location>
        <begin position="113"/>
        <end position="138"/>
    </location>
</feature>
<dbReference type="GO" id="GO:0009522">
    <property type="term" value="C:photosystem I"/>
    <property type="evidence" value="ECO:0007669"/>
    <property type="project" value="InterPro"/>
</dbReference>
<feature type="transmembrane region" description="Helical" evidence="9">
    <location>
        <begin position="41"/>
        <end position="63"/>
    </location>
</feature>
<keyword evidence="6 9" id="KW-0812">Transmembrane</keyword>